<dbReference type="InterPro" id="IPR019236">
    <property type="entry name" value="APP1_cat"/>
</dbReference>
<evidence type="ECO:0000313" key="5">
    <source>
        <dbReference type="Proteomes" id="UP000266841"/>
    </source>
</evidence>
<feature type="compositionally biased region" description="Polar residues" evidence="1">
    <location>
        <begin position="189"/>
        <end position="211"/>
    </location>
</feature>
<proteinExistence type="predicted"/>
<feature type="domain" description="Phosphatidate phosphatase APP1 catalytic" evidence="3">
    <location>
        <begin position="215"/>
        <end position="361"/>
    </location>
</feature>
<comment type="caution">
    <text evidence="4">The sequence shown here is derived from an EMBL/GenBank/DDBJ whole genome shotgun (WGS) entry which is preliminary data.</text>
</comment>
<keyword evidence="2" id="KW-0732">Signal</keyword>
<dbReference type="AlphaFoldDB" id="K0S870"/>
<protein>
    <recommendedName>
        <fullName evidence="3">Phosphatidate phosphatase APP1 catalytic domain-containing protein</fullName>
    </recommendedName>
</protein>
<reference evidence="4 5" key="1">
    <citation type="journal article" date="2012" name="Genome Biol.">
        <title>Genome and low-iron response of an oceanic diatom adapted to chronic iron limitation.</title>
        <authorList>
            <person name="Lommer M."/>
            <person name="Specht M."/>
            <person name="Roy A.S."/>
            <person name="Kraemer L."/>
            <person name="Andreson R."/>
            <person name="Gutowska M.A."/>
            <person name="Wolf J."/>
            <person name="Bergner S.V."/>
            <person name="Schilhabel M.B."/>
            <person name="Klostermeier U.C."/>
            <person name="Beiko R.G."/>
            <person name="Rosenstiel P."/>
            <person name="Hippler M."/>
            <person name="Laroche J."/>
        </authorList>
    </citation>
    <scope>NUCLEOTIDE SEQUENCE [LARGE SCALE GENOMIC DNA]</scope>
    <source>
        <strain evidence="4 5">CCMP1005</strain>
    </source>
</reference>
<accession>K0S870</accession>
<dbReference type="GO" id="GO:0008195">
    <property type="term" value="F:phosphatidate phosphatase activity"/>
    <property type="evidence" value="ECO:0007669"/>
    <property type="project" value="InterPro"/>
</dbReference>
<evidence type="ECO:0000256" key="1">
    <source>
        <dbReference type="SAM" id="MobiDB-lite"/>
    </source>
</evidence>
<evidence type="ECO:0000259" key="3">
    <source>
        <dbReference type="Pfam" id="PF09949"/>
    </source>
</evidence>
<feature type="signal peptide" evidence="2">
    <location>
        <begin position="1"/>
        <end position="21"/>
    </location>
</feature>
<dbReference type="EMBL" id="AGNL01018979">
    <property type="protein sequence ID" value="EJK62308.1"/>
    <property type="molecule type" value="Genomic_DNA"/>
</dbReference>
<feature type="chain" id="PRO_5003836893" description="Phosphatidate phosphatase APP1 catalytic domain-containing protein" evidence="2">
    <location>
        <begin position="22"/>
        <end position="391"/>
    </location>
</feature>
<evidence type="ECO:0000256" key="2">
    <source>
        <dbReference type="SAM" id="SignalP"/>
    </source>
</evidence>
<dbReference type="OrthoDB" id="41844at2759"/>
<dbReference type="PANTHER" id="PTHR28208">
    <property type="entry name" value="PHOSPHATIDATE PHOSPHATASE APP1"/>
    <property type="match status" value="1"/>
</dbReference>
<keyword evidence="5" id="KW-1185">Reference proteome</keyword>
<dbReference type="PANTHER" id="PTHR28208:SF1">
    <property type="entry name" value="FILAMENT ORGANIZATION PROTEIN APP1-LIKE, PUTATIVE (AFU_ORTHOLOGUE AFUA_1G06650)-RELATED"/>
    <property type="match status" value="1"/>
</dbReference>
<dbReference type="eggNOG" id="ENOG502QT5E">
    <property type="taxonomic scope" value="Eukaryota"/>
</dbReference>
<sequence>MARSYRCRAAALLLFPTLAVALTSKLAKVKNYFSGDIAGDERVVFFPTVASKVNATHWRVPIHGWLFEPEQDSRKRKLAIDGIGSLFQVKDESELRYLTERMFPFVVDNQSMKFVRIKLGRKVYKLSRTSKDGHSTTTINIAERDLQPIDGMMTYQVIDDARKFEGQVFFVEDQGLSIISVSVNQSKEGGCQASSQPEGQPTTRTNKSKVQTSHDIDDTVKDTNYLDKKQFYANTFLRKFRSVPGMKDYFKEVKRKNKGCAVHFVSASPYQLFEQLRNFFRDEGFPEASYHLKRIRIKDKSLLQFFADPFDYKMKQIEPLMESFPGRKFILIGDSGEKDPEIYCAIYEKFPQQVQQVLIRNINDAEDSRMDRLPREKWQYFTTGFDLMSGI</sequence>
<gene>
    <name evidence="4" type="ORF">THAOC_17085</name>
</gene>
<evidence type="ECO:0000313" key="4">
    <source>
        <dbReference type="EMBL" id="EJK62308.1"/>
    </source>
</evidence>
<dbReference type="InterPro" id="IPR052935">
    <property type="entry name" value="Mg2+_PAP"/>
</dbReference>
<dbReference type="Proteomes" id="UP000266841">
    <property type="component" value="Unassembled WGS sequence"/>
</dbReference>
<feature type="region of interest" description="Disordered" evidence="1">
    <location>
        <begin position="189"/>
        <end position="214"/>
    </location>
</feature>
<name>K0S870_THAOC</name>
<dbReference type="Pfam" id="PF09949">
    <property type="entry name" value="APP1_cat"/>
    <property type="match status" value="1"/>
</dbReference>
<organism evidence="4 5">
    <name type="scientific">Thalassiosira oceanica</name>
    <name type="common">Marine diatom</name>
    <dbReference type="NCBI Taxonomy" id="159749"/>
    <lineage>
        <taxon>Eukaryota</taxon>
        <taxon>Sar</taxon>
        <taxon>Stramenopiles</taxon>
        <taxon>Ochrophyta</taxon>
        <taxon>Bacillariophyta</taxon>
        <taxon>Coscinodiscophyceae</taxon>
        <taxon>Thalassiosirophycidae</taxon>
        <taxon>Thalassiosirales</taxon>
        <taxon>Thalassiosiraceae</taxon>
        <taxon>Thalassiosira</taxon>
    </lineage>
</organism>